<feature type="transmembrane region" description="Helical" evidence="12">
    <location>
        <begin position="6"/>
        <end position="23"/>
    </location>
</feature>
<reference evidence="15" key="1">
    <citation type="submission" date="2017-02" db="UniProtKB">
        <authorList>
            <consortium name="WormBaseParasite"/>
        </authorList>
    </citation>
    <scope>IDENTIFICATION</scope>
</reference>
<dbReference type="Pfam" id="PF02628">
    <property type="entry name" value="COX15-CtaA"/>
    <property type="match status" value="1"/>
</dbReference>
<reference evidence="13 14" key="2">
    <citation type="submission" date="2018-11" db="EMBL/GenBank/DDBJ databases">
        <authorList>
            <consortium name="Pathogen Informatics"/>
        </authorList>
    </citation>
    <scope>NUCLEOTIDE SEQUENCE [LARGE SCALE GENOMIC DNA]</scope>
</reference>
<comment type="catalytic activity">
    <reaction evidence="11">
        <text>Fe(II)-heme o + 2 A + H2O = Fe(II)-heme a + 2 AH2</text>
        <dbReference type="Rhea" id="RHEA:63388"/>
        <dbReference type="ChEBI" id="CHEBI:13193"/>
        <dbReference type="ChEBI" id="CHEBI:15377"/>
        <dbReference type="ChEBI" id="CHEBI:17499"/>
        <dbReference type="ChEBI" id="CHEBI:60530"/>
        <dbReference type="ChEBI" id="CHEBI:61715"/>
        <dbReference type="EC" id="1.17.99.9"/>
    </reaction>
    <physiologicalReaction direction="left-to-right" evidence="11">
        <dbReference type="Rhea" id="RHEA:63389"/>
    </physiologicalReaction>
</comment>
<comment type="subcellular location">
    <subcellularLocation>
        <location evidence="2">Membrane</location>
        <topology evidence="2">Multi-pass membrane protein</topology>
    </subcellularLocation>
</comment>
<evidence type="ECO:0000256" key="5">
    <source>
        <dbReference type="ARBA" id="ARBA00022989"/>
    </source>
</evidence>
<keyword evidence="5 12" id="KW-1133">Transmembrane helix</keyword>
<evidence type="ECO:0000256" key="2">
    <source>
        <dbReference type="ARBA" id="ARBA00004141"/>
    </source>
</evidence>
<evidence type="ECO:0000256" key="11">
    <source>
        <dbReference type="ARBA" id="ARBA00048044"/>
    </source>
</evidence>
<comment type="cofactor">
    <cofactor evidence="1">
        <name>heme b</name>
        <dbReference type="ChEBI" id="CHEBI:60344"/>
    </cofactor>
</comment>
<keyword evidence="4" id="KW-0479">Metal-binding</keyword>
<evidence type="ECO:0000256" key="8">
    <source>
        <dbReference type="ARBA" id="ARBA00023133"/>
    </source>
</evidence>
<evidence type="ECO:0000313" key="15">
    <source>
        <dbReference type="WBParaSite" id="ASIM_0000331601-mRNA-1"/>
    </source>
</evidence>
<name>A0A0M3J6X5_ANISI</name>
<evidence type="ECO:0000256" key="9">
    <source>
        <dbReference type="ARBA" id="ARBA00023136"/>
    </source>
</evidence>
<feature type="transmembrane region" description="Helical" evidence="12">
    <location>
        <begin position="35"/>
        <end position="58"/>
    </location>
</feature>
<dbReference type="PANTHER" id="PTHR23289:SF2">
    <property type="entry name" value="CYTOCHROME C OXIDASE ASSEMBLY PROTEIN COX15 HOMOLOG"/>
    <property type="match status" value="1"/>
</dbReference>
<evidence type="ECO:0000256" key="1">
    <source>
        <dbReference type="ARBA" id="ARBA00001970"/>
    </source>
</evidence>
<evidence type="ECO:0000256" key="10">
    <source>
        <dbReference type="ARBA" id="ARBA00044501"/>
    </source>
</evidence>
<keyword evidence="3 12" id="KW-0812">Transmembrane</keyword>
<dbReference type="PANTHER" id="PTHR23289">
    <property type="entry name" value="CYTOCHROME C OXIDASE ASSEMBLY PROTEIN COX15"/>
    <property type="match status" value="1"/>
</dbReference>
<keyword evidence="8" id="KW-0350">Heme biosynthesis</keyword>
<evidence type="ECO:0000256" key="6">
    <source>
        <dbReference type="ARBA" id="ARBA00023002"/>
    </source>
</evidence>
<dbReference type="OrthoDB" id="1726137at2759"/>
<proteinExistence type="predicted"/>
<evidence type="ECO:0000256" key="7">
    <source>
        <dbReference type="ARBA" id="ARBA00023004"/>
    </source>
</evidence>
<keyword evidence="7" id="KW-0408">Iron</keyword>
<dbReference type="GO" id="GO:0006784">
    <property type="term" value="P:heme A biosynthetic process"/>
    <property type="evidence" value="ECO:0007669"/>
    <property type="project" value="InterPro"/>
</dbReference>
<dbReference type="GO" id="GO:0046872">
    <property type="term" value="F:metal ion binding"/>
    <property type="evidence" value="ECO:0007669"/>
    <property type="project" value="UniProtKB-KW"/>
</dbReference>
<dbReference type="InterPro" id="IPR023754">
    <property type="entry name" value="HemeA_Synthase_type2"/>
</dbReference>
<comment type="pathway">
    <text evidence="10">Porphyrin-containing compound metabolism; heme A biosynthesis; heme A from heme O: step 1/1.</text>
</comment>
<dbReference type="GO" id="GO:0120547">
    <property type="term" value="F:heme A synthase activity"/>
    <property type="evidence" value="ECO:0007669"/>
    <property type="project" value="UniProtKB-EC"/>
</dbReference>
<keyword evidence="9 12" id="KW-0472">Membrane</keyword>
<dbReference type="AlphaFoldDB" id="A0A0M3J6X5"/>
<sequence length="89" mass="10240">MEFWELFQAYITLLSVTTTWLIGRRMNLGRRAKIALHSTMAMGYAQVLLGIVTLVHYVPVWLGALHQSGSMAVMTFVFWLSNEIRRIPK</sequence>
<protein>
    <submittedName>
        <fullName evidence="15">Cytochrome c oxidase assembly protein COX15 homolog (inferred by orthology to a human protein)</fullName>
    </submittedName>
</protein>
<keyword evidence="14" id="KW-1185">Reference proteome</keyword>
<gene>
    <name evidence="13" type="ORF">ASIM_LOCUS3158</name>
</gene>
<evidence type="ECO:0000256" key="12">
    <source>
        <dbReference type="SAM" id="Phobius"/>
    </source>
</evidence>
<evidence type="ECO:0000256" key="4">
    <source>
        <dbReference type="ARBA" id="ARBA00022723"/>
    </source>
</evidence>
<dbReference type="GO" id="GO:0005743">
    <property type="term" value="C:mitochondrial inner membrane"/>
    <property type="evidence" value="ECO:0007669"/>
    <property type="project" value="TreeGrafter"/>
</dbReference>
<evidence type="ECO:0000256" key="3">
    <source>
        <dbReference type="ARBA" id="ARBA00022692"/>
    </source>
</evidence>
<organism evidence="15">
    <name type="scientific">Anisakis simplex</name>
    <name type="common">Herring worm</name>
    <dbReference type="NCBI Taxonomy" id="6269"/>
    <lineage>
        <taxon>Eukaryota</taxon>
        <taxon>Metazoa</taxon>
        <taxon>Ecdysozoa</taxon>
        <taxon>Nematoda</taxon>
        <taxon>Chromadorea</taxon>
        <taxon>Rhabditida</taxon>
        <taxon>Spirurina</taxon>
        <taxon>Ascaridomorpha</taxon>
        <taxon>Ascaridoidea</taxon>
        <taxon>Anisakidae</taxon>
        <taxon>Anisakis</taxon>
        <taxon>Anisakis simplex complex</taxon>
    </lineage>
</organism>
<accession>A0A0M3J6X5</accession>
<evidence type="ECO:0000313" key="14">
    <source>
        <dbReference type="Proteomes" id="UP000267096"/>
    </source>
</evidence>
<dbReference type="EMBL" id="UYRR01004691">
    <property type="protein sequence ID" value="VDK21230.1"/>
    <property type="molecule type" value="Genomic_DNA"/>
</dbReference>
<dbReference type="Proteomes" id="UP000267096">
    <property type="component" value="Unassembled WGS sequence"/>
</dbReference>
<dbReference type="WBParaSite" id="ASIM_0000331601-mRNA-1">
    <property type="protein sequence ID" value="ASIM_0000331601-mRNA-1"/>
    <property type="gene ID" value="ASIM_0000331601"/>
</dbReference>
<dbReference type="InterPro" id="IPR003780">
    <property type="entry name" value="COX15/CtaA_fam"/>
</dbReference>
<dbReference type="GO" id="GO:0016653">
    <property type="term" value="F:oxidoreductase activity, acting on NAD(P)H, heme protein as acceptor"/>
    <property type="evidence" value="ECO:0007669"/>
    <property type="project" value="TreeGrafter"/>
</dbReference>
<keyword evidence="6" id="KW-0560">Oxidoreductase</keyword>
<evidence type="ECO:0000313" key="13">
    <source>
        <dbReference type="EMBL" id="VDK21230.1"/>
    </source>
</evidence>